<reference evidence="2" key="1">
    <citation type="submission" date="2020-06" db="EMBL/GenBank/DDBJ databases">
        <title>WGS assembly of Ceratodon purpureus strain R40.</title>
        <authorList>
            <person name="Carey S.B."/>
            <person name="Jenkins J."/>
            <person name="Shu S."/>
            <person name="Lovell J.T."/>
            <person name="Sreedasyam A."/>
            <person name="Maumus F."/>
            <person name="Tiley G.P."/>
            <person name="Fernandez-Pozo N."/>
            <person name="Barry K."/>
            <person name="Chen C."/>
            <person name="Wang M."/>
            <person name="Lipzen A."/>
            <person name="Daum C."/>
            <person name="Saski C.A."/>
            <person name="Payton A.C."/>
            <person name="Mcbreen J.C."/>
            <person name="Conrad R.E."/>
            <person name="Kollar L.M."/>
            <person name="Olsson S."/>
            <person name="Huttunen S."/>
            <person name="Landis J.B."/>
            <person name="Wickett N.J."/>
            <person name="Johnson M.G."/>
            <person name="Rensing S.A."/>
            <person name="Grimwood J."/>
            <person name="Schmutz J."/>
            <person name="Mcdaniel S.F."/>
        </authorList>
    </citation>
    <scope>NUCLEOTIDE SEQUENCE</scope>
    <source>
        <strain evidence="2">R40</strain>
    </source>
</reference>
<proteinExistence type="predicted"/>
<dbReference type="SUPFAM" id="SSF56112">
    <property type="entry name" value="Protein kinase-like (PK-like)"/>
    <property type="match status" value="2"/>
</dbReference>
<protein>
    <recommendedName>
        <fullName evidence="1">Protein kinase domain-containing protein</fullName>
    </recommendedName>
</protein>
<comment type="caution">
    <text evidence="2">The sequence shown here is derived from an EMBL/GenBank/DDBJ whole genome shotgun (WGS) entry which is preliminary data.</text>
</comment>
<dbReference type="GO" id="GO:0005524">
    <property type="term" value="F:ATP binding"/>
    <property type="evidence" value="ECO:0007669"/>
    <property type="project" value="InterPro"/>
</dbReference>
<sequence length="1113" mass="125227">MSKPGSTSESLLDLCKHSVGSIQDLEEGGILLNRKQCQDLSSKLSQIITNIEELVTYSGASIVSFGPALEKLYRCLEKAKLLVTNCAEEDWCAAAVFQCQNENAFREILLDVSFCYNAIYEQAKRKRTDWNDPPQDLRQCSLFDPATDGDALEDRQDLKKRLDELASAPTKLEGLDNWIPGRVSRKQSLAKCLANYLLVKMYFTSKEPLANNLDRHSPILWKKGSEPSGTWGIPRFLGSGGGASGVCGTTWLGVRCAKKEFHDQEFEGLFLKEAGISARMKHPSVINFISCGNGSEKGDRFIAMEHMQMNLYNLIEKQKGKHFSVAVAVDMMVQMARGVWYLHGQGVAHRDLKPQNVVVNRLTVPHVEDHYCVKLVDFGGSKTEVEVYSKLNTMTYRGIGTIMYRAPEAHRKANEATKGIGKVNWFKADAFSFAMTCAHLLSLETPFQDTMPNFLYGDLNEGSRPEVPDMYPTELISILGDCWETDPRSRPSFARICTRLEEFQLEFLMGYVPVNKEMKEENIDVGEGFEYIRVKLGTSTKGPLDNGGEDQSNRIDNVAIISCFKNMSMARSTSESLLDICKHSVGSLKDLQDGGILLNRKQCQDLSSKLSVTIRNVEELISYSGAHIVSFGPALERLYRCLEKANLLVTNCAEKDWCAAAVFQCQNENAFREILLDVGFCYNAIYEQVKTKRKDWNDPPQDLRQCSLFDPATDGDALEDKQDLQKKLDALANTPFRLTRLDNWIPGRECLANYLLDKMCFTSKEPLANKLDRHSPILWLKEFEPPGTWGNSYFLGSGGGASGVCGTTWLGVRCAKKEFHDQEFEDLFLKEAGISARMKHPSVIDFISCGNGSEKGDRFIAMEHMQMNLYNLIEKQKGEHFSVAAAVDMMVQMARGVWYLHGQRVAHRDLKPQNVVVNLLTVPNVGEHYCVKLVDFGVSKTEVQVSKLNTMTYRGIGTTMYRAPEAHPKANEATKGIGKVNWFKADAFSFAMTCAHLLCLERPKDTKLSDLFGDLNKGIRPIRPKVPDVYPTELISILEDCWHTDPRARPSFARICTRLEEFQLKFLVGYITVNKEMKEESNDVGGGIEYIKMKLGHYEVNIHIDCVDHMDTN</sequence>
<dbReference type="PROSITE" id="PS00108">
    <property type="entry name" value="PROTEIN_KINASE_ST"/>
    <property type="match status" value="2"/>
</dbReference>
<dbReference type="Proteomes" id="UP000822688">
    <property type="component" value="Chromosome 5"/>
</dbReference>
<dbReference type="PANTHER" id="PTHR44329:SF260">
    <property type="entry name" value="PROTEIN KINASE DOMAIN-CONTAINING PROTEIN"/>
    <property type="match status" value="1"/>
</dbReference>
<dbReference type="EMBL" id="CM026425">
    <property type="protein sequence ID" value="KAG0577478.1"/>
    <property type="molecule type" value="Genomic_DNA"/>
</dbReference>
<accession>A0A8T0I4K2</accession>
<dbReference type="InterPro" id="IPR000719">
    <property type="entry name" value="Prot_kinase_dom"/>
</dbReference>
<dbReference type="SMART" id="SM00220">
    <property type="entry name" value="S_TKc"/>
    <property type="match status" value="2"/>
</dbReference>
<name>A0A8T0I4K2_CERPU</name>
<dbReference type="InterPro" id="IPR008271">
    <property type="entry name" value="Ser/Thr_kinase_AS"/>
</dbReference>
<dbReference type="GO" id="GO:0004674">
    <property type="term" value="F:protein serine/threonine kinase activity"/>
    <property type="evidence" value="ECO:0007669"/>
    <property type="project" value="TreeGrafter"/>
</dbReference>
<dbReference type="PANTHER" id="PTHR44329">
    <property type="entry name" value="SERINE/THREONINE-PROTEIN KINASE TNNI3K-RELATED"/>
    <property type="match status" value="1"/>
</dbReference>
<dbReference type="InterPro" id="IPR051681">
    <property type="entry name" value="Ser/Thr_Kinases-Pseudokinases"/>
</dbReference>
<feature type="domain" description="Protein kinase" evidence="1">
    <location>
        <begin position="231"/>
        <end position="508"/>
    </location>
</feature>
<evidence type="ECO:0000313" key="2">
    <source>
        <dbReference type="EMBL" id="KAG0577478.1"/>
    </source>
</evidence>
<dbReference type="Gene3D" id="1.10.510.10">
    <property type="entry name" value="Transferase(Phosphotransferase) domain 1"/>
    <property type="match status" value="2"/>
</dbReference>
<gene>
    <name evidence="2" type="ORF">KC19_5G159500</name>
</gene>
<feature type="domain" description="Protein kinase" evidence="1">
    <location>
        <begin position="789"/>
        <end position="1067"/>
    </location>
</feature>
<evidence type="ECO:0000313" key="3">
    <source>
        <dbReference type="Proteomes" id="UP000822688"/>
    </source>
</evidence>
<dbReference type="InterPro" id="IPR011009">
    <property type="entry name" value="Kinase-like_dom_sf"/>
</dbReference>
<dbReference type="PROSITE" id="PS50011">
    <property type="entry name" value="PROTEIN_KINASE_DOM"/>
    <property type="match status" value="2"/>
</dbReference>
<keyword evidence="3" id="KW-1185">Reference proteome</keyword>
<evidence type="ECO:0000259" key="1">
    <source>
        <dbReference type="PROSITE" id="PS50011"/>
    </source>
</evidence>
<organism evidence="2 3">
    <name type="scientific">Ceratodon purpureus</name>
    <name type="common">Fire moss</name>
    <name type="synonym">Dicranum purpureum</name>
    <dbReference type="NCBI Taxonomy" id="3225"/>
    <lineage>
        <taxon>Eukaryota</taxon>
        <taxon>Viridiplantae</taxon>
        <taxon>Streptophyta</taxon>
        <taxon>Embryophyta</taxon>
        <taxon>Bryophyta</taxon>
        <taxon>Bryophytina</taxon>
        <taxon>Bryopsida</taxon>
        <taxon>Dicranidae</taxon>
        <taxon>Pseudoditrichales</taxon>
        <taxon>Ditrichaceae</taxon>
        <taxon>Ceratodon</taxon>
    </lineage>
</organism>
<dbReference type="AlphaFoldDB" id="A0A8T0I4K2"/>
<dbReference type="Pfam" id="PF00069">
    <property type="entry name" value="Pkinase"/>
    <property type="match status" value="2"/>
</dbReference>